<name>A0A8G1RK90_9EURO</name>
<dbReference type="VEuPathDB" id="FungiDB:BO72DRAFT_501377"/>
<organism evidence="1 2">
    <name type="scientific">Aspergillus fijiensis CBS 313.89</name>
    <dbReference type="NCBI Taxonomy" id="1448319"/>
    <lineage>
        <taxon>Eukaryota</taxon>
        <taxon>Fungi</taxon>
        <taxon>Dikarya</taxon>
        <taxon>Ascomycota</taxon>
        <taxon>Pezizomycotina</taxon>
        <taxon>Eurotiomycetes</taxon>
        <taxon>Eurotiomycetidae</taxon>
        <taxon>Eurotiales</taxon>
        <taxon>Aspergillaceae</taxon>
        <taxon>Aspergillus</taxon>
    </lineage>
</organism>
<sequence length="98" mass="10840">MAASAYASPCEQVIACLDQIVTCLKDIVDKSAQYGVPGHYRPILLQMNMDIMAAIASHQFHRRMSTEKMTPVGQLLEQHSGSKILNTMDSVIGHYQTC</sequence>
<dbReference type="AlphaFoldDB" id="A0A8G1RK90"/>
<accession>A0A8G1RK90</accession>
<gene>
    <name evidence="1" type="ORF">BO72DRAFT_501377</name>
</gene>
<dbReference type="Proteomes" id="UP000249789">
    <property type="component" value="Unassembled WGS sequence"/>
</dbReference>
<reference evidence="1 2" key="1">
    <citation type="submission" date="2018-02" db="EMBL/GenBank/DDBJ databases">
        <title>The genomes of Aspergillus section Nigri reveals drivers in fungal speciation.</title>
        <authorList>
            <consortium name="DOE Joint Genome Institute"/>
            <person name="Vesth T.C."/>
            <person name="Nybo J."/>
            <person name="Theobald S."/>
            <person name="Brandl J."/>
            <person name="Frisvad J.C."/>
            <person name="Nielsen K.F."/>
            <person name="Lyhne E.K."/>
            <person name="Kogle M.E."/>
            <person name="Kuo A."/>
            <person name="Riley R."/>
            <person name="Clum A."/>
            <person name="Nolan M."/>
            <person name="Lipzen A."/>
            <person name="Salamov A."/>
            <person name="Henrissat B."/>
            <person name="Wiebenga A."/>
            <person name="De vries R.P."/>
            <person name="Grigoriev I.V."/>
            <person name="Mortensen U.H."/>
            <person name="Andersen M.R."/>
            <person name="Baker S.E."/>
        </authorList>
    </citation>
    <scope>NUCLEOTIDE SEQUENCE [LARGE SCALE GENOMIC DNA]</scope>
    <source>
        <strain evidence="1 2">CBS 313.89</strain>
    </source>
</reference>
<dbReference type="EMBL" id="KZ824704">
    <property type="protein sequence ID" value="RAK72006.1"/>
    <property type="molecule type" value="Genomic_DNA"/>
</dbReference>
<evidence type="ECO:0000313" key="1">
    <source>
        <dbReference type="EMBL" id="RAK72006.1"/>
    </source>
</evidence>
<dbReference type="RefSeq" id="XP_040796018.1">
    <property type="nucleotide sequence ID" value="XM_040948974.1"/>
</dbReference>
<protein>
    <submittedName>
        <fullName evidence="1">Uncharacterized protein</fullName>
    </submittedName>
</protein>
<proteinExistence type="predicted"/>
<dbReference type="GeneID" id="63866307"/>
<keyword evidence="2" id="KW-1185">Reference proteome</keyword>
<evidence type="ECO:0000313" key="2">
    <source>
        <dbReference type="Proteomes" id="UP000249789"/>
    </source>
</evidence>